<accession>A0A1N6TT11</accession>
<dbReference type="STRING" id="1604334.SAMN05421546_1460"/>
<dbReference type="RefSeq" id="WP_076586794.1">
    <property type="nucleotide sequence ID" value="NZ_FTLW01000003.1"/>
</dbReference>
<name>A0A1N6TT11_9GAMM</name>
<dbReference type="EMBL" id="FTLW01000003">
    <property type="protein sequence ID" value="SIQ56473.1"/>
    <property type="molecule type" value="Genomic_DNA"/>
</dbReference>
<evidence type="ECO:0000256" key="1">
    <source>
        <dbReference type="SAM" id="SignalP"/>
    </source>
</evidence>
<evidence type="ECO:0000313" key="3">
    <source>
        <dbReference type="Proteomes" id="UP000241788"/>
    </source>
</evidence>
<dbReference type="Proteomes" id="UP000241788">
    <property type="component" value="Unassembled WGS sequence"/>
</dbReference>
<evidence type="ECO:0000313" key="2">
    <source>
        <dbReference type="EMBL" id="SIQ56473.1"/>
    </source>
</evidence>
<dbReference type="AlphaFoldDB" id="A0A1N6TT11"/>
<sequence length="138" mass="16171">MIKKVSVLILSSFLLAPVYAQTATSTQDPFVVERTMWVQPRRMVQFMTLFDRVERPKLEALRKDGRVLWYRIAQPLMASENDEWDLRVTIAWRDPETAAQKFDARAVKGRVDTESALLEELIVDQRETWVRETLRSTD</sequence>
<organism evidence="2 3">
    <name type="scientific">Solilutibacter tolerans</name>
    <dbReference type="NCBI Taxonomy" id="1604334"/>
    <lineage>
        <taxon>Bacteria</taxon>
        <taxon>Pseudomonadati</taxon>
        <taxon>Pseudomonadota</taxon>
        <taxon>Gammaproteobacteria</taxon>
        <taxon>Lysobacterales</taxon>
        <taxon>Lysobacteraceae</taxon>
        <taxon>Solilutibacter</taxon>
    </lineage>
</organism>
<proteinExistence type="predicted"/>
<gene>
    <name evidence="2" type="ORF">SAMN05421546_1460</name>
</gene>
<feature type="chain" id="PRO_5013088446" evidence="1">
    <location>
        <begin position="21"/>
        <end position="138"/>
    </location>
</feature>
<protein>
    <submittedName>
        <fullName evidence="2">Uncharacterized protein</fullName>
    </submittedName>
</protein>
<keyword evidence="1" id="KW-0732">Signal</keyword>
<keyword evidence="3" id="KW-1185">Reference proteome</keyword>
<feature type="signal peptide" evidence="1">
    <location>
        <begin position="1"/>
        <end position="20"/>
    </location>
</feature>
<reference evidence="3" key="1">
    <citation type="submission" date="2017-01" db="EMBL/GenBank/DDBJ databases">
        <authorList>
            <person name="Varghese N."/>
            <person name="Submissions S."/>
        </authorList>
    </citation>
    <scope>NUCLEOTIDE SEQUENCE [LARGE SCALE GENOMIC DNA]</scope>
    <source>
        <strain evidence="3">UM1</strain>
    </source>
</reference>